<dbReference type="HOGENOM" id="CLU_195325_0_0_5"/>
<dbReference type="EMBL" id="CP000301">
    <property type="protein sequence ID" value="ABD89559.1"/>
    <property type="molecule type" value="Genomic_DNA"/>
</dbReference>
<organism evidence="2">
    <name type="scientific">Rhodopseudomonas palustris (strain BisB18)</name>
    <dbReference type="NCBI Taxonomy" id="316056"/>
    <lineage>
        <taxon>Bacteria</taxon>
        <taxon>Pseudomonadati</taxon>
        <taxon>Pseudomonadota</taxon>
        <taxon>Alphaproteobacteria</taxon>
        <taxon>Hyphomicrobiales</taxon>
        <taxon>Nitrobacteraceae</taxon>
        <taxon>Rhodopseudomonas</taxon>
    </lineage>
</organism>
<name>Q20Z77_RHOPB</name>
<evidence type="ECO:0000313" key="2">
    <source>
        <dbReference type="EMBL" id="ABD89559.1"/>
    </source>
</evidence>
<gene>
    <name evidence="2" type="ordered locus">RPC_4033</name>
</gene>
<accession>Q20Z77</accession>
<proteinExistence type="predicted"/>
<dbReference type="AlphaFoldDB" id="Q20Z77"/>
<feature type="region of interest" description="Disordered" evidence="1">
    <location>
        <begin position="48"/>
        <end position="79"/>
    </location>
</feature>
<dbReference type="STRING" id="316056.RPC_4033"/>
<reference evidence="2" key="1">
    <citation type="submission" date="2006-03" db="EMBL/GenBank/DDBJ databases">
        <title>Complete sequence of Rhodopseudomonas palustris BisB18.</title>
        <authorList>
            <consortium name="US DOE Joint Genome Institute"/>
            <person name="Copeland A."/>
            <person name="Lucas S."/>
            <person name="Lapidus A."/>
            <person name="Barry K."/>
            <person name="Detter J.C."/>
            <person name="Glavina del Rio T."/>
            <person name="Hammon N."/>
            <person name="Israni S."/>
            <person name="Dalin E."/>
            <person name="Tice H."/>
            <person name="Pitluck S."/>
            <person name="Chain P."/>
            <person name="Malfatti S."/>
            <person name="Shin M."/>
            <person name="Vergez L."/>
            <person name="Schmutz J."/>
            <person name="Larimer F."/>
            <person name="Land M."/>
            <person name="Hauser L."/>
            <person name="Pelletier D.A."/>
            <person name="Kyrpides N."/>
            <person name="Anderson I."/>
            <person name="Oda Y."/>
            <person name="Harwood C.S."/>
            <person name="Richardson P."/>
        </authorList>
    </citation>
    <scope>NUCLEOTIDE SEQUENCE [LARGE SCALE GENOMIC DNA]</scope>
    <source>
        <strain evidence="2">BisB18</strain>
    </source>
</reference>
<dbReference type="eggNOG" id="ENOG50313ZN">
    <property type="taxonomic scope" value="Bacteria"/>
</dbReference>
<sequence>MEGRMAKIEIDSLSIDELAALRDSVADKLVEKVAARQAELEAELEQLSRYGKPSKKAQSSTAVKPGRGTGSKEQVTNAG</sequence>
<evidence type="ECO:0000256" key="1">
    <source>
        <dbReference type="SAM" id="MobiDB-lite"/>
    </source>
</evidence>
<protein>
    <submittedName>
        <fullName evidence="2">Uncharacterized protein</fullName>
    </submittedName>
</protein>
<dbReference type="KEGG" id="rpc:RPC_4033"/>